<evidence type="ECO:0000256" key="2">
    <source>
        <dbReference type="SAM" id="Phobius"/>
    </source>
</evidence>
<dbReference type="Proteomes" id="UP000250140">
    <property type="component" value="Unassembled WGS sequence"/>
</dbReference>
<gene>
    <name evidence="3" type="ORF">AOQ84DRAFT_130746</name>
</gene>
<reference evidence="3 4" key="1">
    <citation type="journal article" date="2016" name="Nat. Commun.">
        <title>Ectomycorrhizal ecology is imprinted in the genome of the dominant symbiotic fungus Cenococcum geophilum.</title>
        <authorList>
            <consortium name="DOE Joint Genome Institute"/>
            <person name="Peter M."/>
            <person name="Kohler A."/>
            <person name="Ohm R.A."/>
            <person name="Kuo A."/>
            <person name="Krutzmann J."/>
            <person name="Morin E."/>
            <person name="Arend M."/>
            <person name="Barry K.W."/>
            <person name="Binder M."/>
            <person name="Choi C."/>
            <person name="Clum A."/>
            <person name="Copeland A."/>
            <person name="Grisel N."/>
            <person name="Haridas S."/>
            <person name="Kipfer T."/>
            <person name="LaButti K."/>
            <person name="Lindquist E."/>
            <person name="Lipzen A."/>
            <person name="Maire R."/>
            <person name="Meier B."/>
            <person name="Mihaltcheva S."/>
            <person name="Molinier V."/>
            <person name="Murat C."/>
            <person name="Poggeler S."/>
            <person name="Quandt C.A."/>
            <person name="Sperisen C."/>
            <person name="Tritt A."/>
            <person name="Tisserant E."/>
            <person name="Crous P.W."/>
            <person name="Henrissat B."/>
            <person name="Nehls U."/>
            <person name="Egli S."/>
            <person name="Spatafora J.W."/>
            <person name="Grigoriev I.V."/>
            <person name="Martin F.M."/>
        </authorList>
    </citation>
    <scope>NUCLEOTIDE SEQUENCE [LARGE SCALE GENOMIC DNA]</scope>
    <source>
        <strain evidence="3 4">CBS 207.34</strain>
    </source>
</reference>
<keyword evidence="4" id="KW-1185">Reference proteome</keyword>
<name>A0A8E2FAC6_9PEZI</name>
<proteinExistence type="predicted"/>
<protein>
    <submittedName>
        <fullName evidence="3">Uncharacterized protein</fullName>
    </submittedName>
</protein>
<feature type="region of interest" description="Disordered" evidence="1">
    <location>
        <begin position="1"/>
        <end position="34"/>
    </location>
</feature>
<keyword evidence="2" id="KW-0472">Membrane</keyword>
<sequence>MRVKPSSTRSEPHIMVVPPHHHRKNRPTSPKRFLSPSQYLDISLPVISTPTDDSTTTNPSPSQTPYLFNPNAGFTIQNLILGILAIVVAAASLLVSYLHLRHKKRCRPQTRRIQNSNSGRQDELSSMSAPQAVLSEEPRNIAMPDIETGTVLQDARAGHADHVDERIVYSDPSVLAEPERGMLKDENTGSVFLRSLNRHQHPGTEVDA</sequence>
<dbReference type="AlphaFoldDB" id="A0A8E2FAC6"/>
<evidence type="ECO:0000313" key="4">
    <source>
        <dbReference type="Proteomes" id="UP000250140"/>
    </source>
</evidence>
<evidence type="ECO:0000256" key="1">
    <source>
        <dbReference type="SAM" id="MobiDB-lite"/>
    </source>
</evidence>
<feature type="region of interest" description="Disordered" evidence="1">
    <location>
        <begin position="108"/>
        <end position="129"/>
    </location>
</feature>
<dbReference type="EMBL" id="KV748801">
    <property type="protein sequence ID" value="OCL12986.1"/>
    <property type="molecule type" value="Genomic_DNA"/>
</dbReference>
<feature type="transmembrane region" description="Helical" evidence="2">
    <location>
        <begin position="79"/>
        <end position="100"/>
    </location>
</feature>
<accession>A0A8E2FAC6</accession>
<keyword evidence="2" id="KW-1133">Transmembrane helix</keyword>
<evidence type="ECO:0000313" key="3">
    <source>
        <dbReference type="EMBL" id="OCL12986.1"/>
    </source>
</evidence>
<feature type="compositionally biased region" description="Polar residues" evidence="1">
    <location>
        <begin position="111"/>
        <end position="129"/>
    </location>
</feature>
<organism evidence="3 4">
    <name type="scientific">Glonium stellatum</name>
    <dbReference type="NCBI Taxonomy" id="574774"/>
    <lineage>
        <taxon>Eukaryota</taxon>
        <taxon>Fungi</taxon>
        <taxon>Dikarya</taxon>
        <taxon>Ascomycota</taxon>
        <taxon>Pezizomycotina</taxon>
        <taxon>Dothideomycetes</taxon>
        <taxon>Pleosporomycetidae</taxon>
        <taxon>Gloniales</taxon>
        <taxon>Gloniaceae</taxon>
        <taxon>Glonium</taxon>
    </lineage>
</organism>
<keyword evidence="2" id="KW-0812">Transmembrane</keyword>